<proteinExistence type="predicted"/>
<feature type="non-terminal residue" evidence="1">
    <location>
        <position position="1"/>
    </location>
</feature>
<dbReference type="Proteomes" id="UP000003755">
    <property type="component" value="Unassembled WGS sequence"/>
</dbReference>
<protein>
    <submittedName>
        <fullName evidence="1">Uncharacterized protein</fullName>
    </submittedName>
</protein>
<dbReference type="RefSeq" id="WP_003020121.1">
    <property type="nucleotide sequence ID" value="NZ_GG698589.1"/>
</dbReference>
<reference evidence="1" key="1">
    <citation type="submission" date="2009-09" db="EMBL/GenBank/DDBJ databases">
        <authorList>
            <person name="Weinstock G."/>
            <person name="Sodergren E."/>
            <person name="Clifton S."/>
            <person name="Fulton L."/>
            <person name="Fulton B."/>
            <person name="Courtney L."/>
            <person name="Fronick C."/>
            <person name="Harrison M."/>
            <person name="Strong C."/>
            <person name="Farmer C."/>
            <person name="Delahaunty K."/>
            <person name="Markovic C."/>
            <person name="Hall O."/>
            <person name="Minx P."/>
            <person name="Tomlinson C."/>
            <person name="Mitreva M."/>
            <person name="Nelson J."/>
            <person name="Hou S."/>
            <person name="Wollam A."/>
            <person name="Pepin K.H."/>
            <person name="Johnson M."/>
            <person name="Bhonagiri V."/>
            <person name="Nash W.E."/>
            <person name="Warren W."/>
            <person name="Chinwalla A."/>
            <person name="Mardis E.R."/>
            <person name="Wilson R.K."/>
        </authorList>
    </citation>
    <scope>NUCLEOTIDE SEQUENCE [LARGE SCALE GENOMIC DNA]</scope>
    <source>
        <strain evidence="1">DSM 20583</strain>
    </source>
</reference>
<comment type="caution">
    <text evidence="1">The sequence shown here is derived from an EMBL/GenBank/DDBJ whole genome shotgun (WGS) entry which is preliminary data.</text>
</comment>
<dbReference type="AlphaFoldDB" id="C9L7B0"/>
<sequence>EFGQNNKTGEHVLFQEKPSGEEVIIDNQVYQQIVKILRTIHNITPKVEKVKSDTMKELLVEINREDIAKSAKKENTSTLLPLISSMVNSSGFKYDVNSICNLTYYAFMDAISRINAINNANAMLSGIYGGFVDTSKLDKNQLNWMRDFRKEK</sequence>
<keyword evidence="2" id="KW-1185">Reference proteome</keyword>
<dbReference type="eggNOG" id="ENOG503270X">
    <property type="taxonomic scope" value="Bacteria"/>
</dbReference>
<evidence type="ECO:0000313" key="1">
    <source>
        <dbReference type="EMBL" id="EEX22304.1"/>
    </source>
</evidence>
<evidence type="ECO:0000313" key="2">
    <source>
        <dbReference type="Proteomes" id="UP000003755"/>
    </source>
</evidence>
<dbReference type="STRING" id="537007.BLAHAN_05272"/>
<accession>C9L7B0</accession>
<name>C9L7B0_BLAHA</name>
<organism evidence="1 2">
    <name type="scientific">Blautia hansenii DSM 20583</name>
    <dbReference type="NCBI Taxonomy" id="537007"/>
    <lineage>
        <taxon>Bacteria</taxon>
        <taxon>Bacillati</taxon>
        <taxon>Bacillota</taxon>
        <taxon>Clostridia</taxon>
        <taxon>Lachnospirales</taxon>
        <taxon>Lachnospiraceae</taxon>
        <taxon>Blautia</taxon>
    </lineage>
</organism>
<dbReference type="EMBL" id="ABYU02000012">
    <property type="protein sequence ID" value="EEX22304.1"/>
    <property type="molecule type" value="Genomic_DNA"/>
</dbReference>
<gene>
    <name evidence="1" type="ORF">BLAHAN_05272</name>
</gene>
<dbReference type="HOGENOM" id="CLU_1726085_0_0_9"/>